<organism evidence="9">
    <name type="scientific">Salvia splendens</name>
    <name type="common">Scarlet sage</name>
    <dbReference type="NCBI Taxonomy" id="180675"/>
    <lineage>
        <taxon>Eukaryota</taxon>
        <taxon>Viridiplantae</taxon>
        <taxon>Streptophyta</taxon>
        <taxon>Embryophyta</taxon>
        <taxon>Tracheophyta</taxon>
        <taxon>Spermatophyta</taxon>
        <taxon>Magnoliopsida</taxon>
        <taxon>eudicotyledons</taxon>
        <taxon>Gunneridae</taxon>
        <taxon>Pentapetalae</taxon>
        <taxon>asterids</taxon>
        <taxon>lamiids</taxon>
        <taxon>Lamiales</taxon>
        <taxon>Lamiaceae</taxon>
        <taxon>Nepetoideae</taxon>
        <taxon>Mentheae</taxon>
        <taxon>Salviinae</taxon>
        <taxon>Salvia</taxon>
        <taxon>Salvia subgen. Calosphace</taxon>
        <taxon>core Calosphace</taxon>
    </lineage>
</organism>
<gene>
    <name evidence="9" type="ORF">SASPL_136083</name>
</gene>
<sequence length="588" mass="64600">MRAISRAIVIGNGVAGAQNQCIGLLRALGLSDRYTLYRVNRPRGGINDKLRWLPINAHKQLDSAVEWIRGKPAKKLMPFPAEQREVLEADARHIAKAAQQTFERDGPILVVASGHDTITLASSIKKLVPDNVFLVQIQHPRSRLHRFDLVITPQHDYYPLSPEAREQIPLFLRRWVTPRKPPDKHVVLTVGALHQADSDALRSASSVWHDEMALLPKPLLVVSIGGPTRHCRYGADLAMQLTASIKSVLPTCGSIRISFSRRTPMIVSEIILTEFSNHPRVYIWNGQDPNPHMGHLALADAFVITADSVSMLSEACSTGKPVYVIGAERCTWKFSHFIRTLHSRGAVRPFTGTENICEKWGYAPLDDTEKAAAEVIKAVAERGWRLLPYLIHPFQAMEKSDAATIEMGNTSRESKGKAPLLAAAVHHNRRAGGYKRGAAVFDLILRVCAVAAAMAATITMATTEQTLPFFTQFFQFQASYDDLPTFTFFVIAMAVVTGYLILSVPFSIVCIARPAVIGARLLLIICDTVSSFFSSLSLSDGDGDGFVLSGAVGSYTGYVSRGCVGRDSVPGPQRQLGRQLARYLPAVQ</sequence>
<dbReference type="Pfam" id="PF06258">
    <property type="entry name" value="Mito_fiss_Elm1"/>
    <property type="match status" value="1"/>
</dbReference>
<dbReference type="GO" id="GO:0005886">
    <property type="term" value="C:plasma membrane"/>
    <property type="evidence" value="ECO:0007669"/>
    <property type="project" value="UniProtKB-SubCell"/>
</dbReference>
<comment type="caution">
    <text evidence="9">The sequence shown here is derived from an EMBL/GenBank/DDBJ whole genome shotgun (WGS) entry which is preliminary data.</text>
</comment>
<dbReference type="InterPro" id="IPR006702">
    <property type="entry name" value="CASP_dom"/>
</dbReference>
<keyword evidence="10" id="KW-1185">Reference proteome</keyword>
<keyword evidence="4 7" id="KW-0812">Transmembrane</keyword>
<name>A0A8X8X0Y8_SALSN</name>
<dbReference type="SUPFAM" id="SSF53756">
    <property type="entry name" value="UDP-Glycosyltransferase/glycogen phosphorylase"/>
    <property type="match status" value="1"/>
</dbReference>
<dbReference type="InterPro" id="IPR006459">
    <property type="entry name" value="CASP/CASPL"/>
</dbReference>
<evidence type="ECO:0000256" key="3">
    <source>
        <dbReference type="ARBA" id="ARBA00022475"/>
    </source>
</evidence>
<evidence type="ECO:0000313" key="10">
    <source>
        <dbReference type="Proteomes" id="UP000298416"/>
    </source>
</evidence>
<dbReference type="GO" id="GO:0005741">
    <property type="term" value="C:mitochondrial outer membrane"/>
    <property type="evidence" value="ECO:0007669"/>
    <property type="project" value="TreeGrafter"/>
</dbReference>
<protein>
    <recommendedName>
        <fullName evidence="8">Casparian strip membrane protein domain-containing protein</fullName>
    </recommendedName>
</protein>
<comment type="similarity">
    <text evidence="2">Belongs to the Casparian strip membrane proteins (CASP) family.</text>
</comment>
<feature type="transmembrane region" description="Helical" evidence="7">
    <location>
        <begin position="483"/>
        <end position="509"/>
    </location>
</feature>
<dbReference type="GO" id="GO:0000266">
    <property type="term" value="P:mitochondrial fission"/>
    <property type="evidence" value="ECO:0007669"/>
    <property type="project" value="TreeGrafter"/>
</dbReference>
<evidence type="ECO:0000256" key="7">
    <source>
        <dbReference type="SAM" id="Phobius"/>
    </source>
</evidence>
<keyword evidence="3" id="KW-1003">Cell membrane</keyword>
<dbReference type="EMBL" id="PNBA02000013">
    <property type="protein sequence ID" value="KAG6403850.1"/>
    <property type="molecule type" value="Genomic_DNA"/>
</dbReference>
<dbReference type="InterPro" id="IPR009367">
    <property type="entry name" value="Elm1-like"/>
</dbReference>
<feature type="domain" description="Casparian strip membrane protein" evidence="8">
    <location>
        <begin position="436"/>
        <end position="532"/>
    </location>
</feature>
<keyword evidence="5 7" id="KW-1133">Transmembrane helix</keyword>
<dbReference type="NCBIfam" id="TIGR01569">
    <property type="entry name" value="A_tha_TIGR01569"/>
    <property type="match status" value="1"/>
</dbReference>
<dbReference type="Proteomes" id="UP000298416">
    <property type="component" value="Unassembled WGS sequence"/>
</dbReference>
<reference evidence="9" key="2">
    <citation type="submission" date="2020-08" db="EMBL/GenBank/DDBJ databases">
        <title>Plant Genome Project.</title>
        <authorList>
            <person name="Zhang R.-G."/>
        </authorList>
    </citation>
    <scope>NUCLEOTIDE SEQUENCE</scope>
    <source>
        <strain evidence="9">Huo1</strain>
        <tissue evidence="9">Leaf</tissue>
    </source>
</reference>
<evidence type="ECO:0000256" key="4">
    <source>
        <dbReference type="ARBA" id="ARBA00022692"/>
    </source>
</evidence>
<evidence type="ECO:0000259" key="8">
    <source>
        <dbReference type="Pfam" id="PF04535"/>
    </source>
</evidence>
<dbReference type="PANTHER" id="PTHR33986:SF17">
    <property type="entry name" value="MITOCHONDRIAL FISSION PROTEIN ELM1"/>
    <property type="match status" value="1"/>
</dbReference>
<dbReference type="Pfam" id="PF04535">
    <property type="entry name" value="CASP_dom"/>
    <property type="match status" value="1"/>
</dbReference>
<accession>A0A8X8X0Y8</accession>
<feature type="transmembrane region" description="Helical" evidence="7">
    <location>
        <begin position="521"/>
        <end position="539"/>
    </location>
</feature>
<evidence type="ECO:0000313" key="9">
    <source>
        <dbReference type="EMBL" id="KAG6403850.1"/>
    </source>
</evidence>
<evidence type="ECO:0000256" key="2">
    <source>
        <dbReference type="ARBA" id="ARBA00007651"/>
    </source>
</evidence>
<comment type="subcellular location">
    <subcellularLocation>
        <location evidence="1">Cell membrane</location>
        <topology evidence="1">Multi-pass membrane protein</topology>
    </subcellularLocation>
</comment>
<dbReference type="AlphaFoldDB" id="A0A8X8X0Y8"/>
<keyword evidence="6 7" id="KW-0472">Membrane</keyword>
<proteinExistence type="inferred from homology"/>
<feature type="transmembrane region" description="Helical" evidence="7">
    <location>
        <begin position="443"/>
        <end position="463"/>
    </location>
</feature>
<reference evidence="9" key="1">
    <citation type="submission" date="2018-01" db="EMBL/GenBank/DDBJ databases">
        <authorList>
            <person name="Mao J.F."/>
        </authorList>
    </citation>
    <scope>NUCLEOTIDE SEQUENCE</scope>
    <source>
        <strain evidence="9">Huo1</strain>
        <tissue evidence="9">Leaf</tissue>
    </source>
</reference>
<dbReference type="PANTHER" id="PTHR33986">
    <property type="entry name" value="OS02G0535700 PROTEIN"/>
    <property type="match status" value="1"/>
</dbReference>
<evidence type="ECO:0000256" key="1">
    <source>
        <dbReference type="ARBA" id="ARBA00004651"/>
    </source>
</evidence>
<evidence type="ECO:0000256" key="5">
    <source>
        <dbReference type="ARBA" id="ARBA00022989"/>
    </source>
</evidence>
<evidence type="ECO:0000256" key="6">
    <source>
        <dbReference type="ARBA" id="ARBA00023136"/>
    </source>
</evidence>